<evidence type="ECO:0000313" key="3">
    <source>
        <dbReference type="EMBL" id="KAK0634342.1"/>
    </source>
</evidence>
<evidence type="ECO:0000256" key="2">
    <source>
        <dbReference type="SAM" id="MobiDB-lite"/>
    </source>
</evidence>
<feature type="coiled-coil region" evidence="1">
    <location>
        <begin position="467"/>
        <end position="579"/>
    </location>
</feature>
<keyword evidence="4" id="KW-1185">Reference proteome</keyword>
<comment type="caution">
    <text evidence="3">The sequence shown here is derived from an EMBL/GenBank/DDBJ whole genome shotgun (WGS) entry which is preliminary data.</text>
</comment>
<sequence>MSMSNIFSRNRREPKPPKRKKYKDQQWGEGMCKAPVEVLLQLSGDTLNTLPPETLEKLPPERLRLLPPEPLAKLSIQTLSQLPPETLARLPPEVLAELPPNILAGLQPGILSKLHPKTLGEVLPELGIDTLKILPKDSLFKVDGLAFVKIQPENLVRLPTEVLIYLRSKLPKDIFLRLSPIVLEKYAPYAFQDIPYEIWAALPHDVISKLPRVAHDAVPDLLKLLPPIQSDRAQDVRPSTSGFHKPGLPMAPQFPVPFAPNGAIIPPRTMQSASLNQVRMPPSSYDNDRSVNRSNSQPPAPPKRVPRFRPPSSHSDQHDGVGNQGRFMDRSPERPRPERRGSADVREGLHLPLPGPVTEDPRRESKDRLVDNLNGDIKLKDRVIGRLEDEIESLTAKVIKLSAEQMAGADRLFKFLEKNNPENFYDRQLDPIDSAINHFETILANADENLTLVSAWQSVFKTEKDRNEILVVEQDEARAKIRRLEDTVDSLGRQVSDKDDDIRRASERESVYQTTETSLQNEVLRLKRDVAELNTRLERQKKASESRSLDQQKQFDQKTAGLREEVAKLEKEILTQRNDFAKELQKQLGYYDVERQKLHDEMDRRELVHKDALIIKDKELQAALASQLQEVRGQLAMHDDQIGKERAVFDDQIKRERLAHEKEIQLREKQHADNVVHLRERIDSLQSDLVDNSDDFRPATDDSLKAKYRELKLVVDRITEPFNLGVTTIPQGGGHLDPHKFLESQGKNQLRFLLRSAVWGKIVEGFFSSPFGFGALGPGAGKEMLVALYRTWRRLFDSGSFAGPGQYAQEERFELFYVDKEANKWRSATFQSILMAVMPRGQRKAAAQSNGGAGGDMVRPYADNCRRVHDDIFSILNEVCSSDVASEIKDKVGDIVKLAGELALEFGSQRAELGLEVPRPGDSVLIGPDFVDCEDGDANKGAFEVVNLLVSPKVFRVGDGRNDLKTKKVIFPGEIYPIRS</sequence>
<dbReference type="EMBL" id="JAULSR010000001">
    <property type="protein sequence ID" value="KAK0634342.1"/>
    <property type="molecule type" value="Genomic_DNA"/>
</dbReference>
<feature type="compositionally biased region" description="Basic and acidic residues" evidence="2">
    <location>
        <begin position="327"/>
        <end position="349"/>
    </location>
</feature>
<gene>
    <name evidence="3" type="ORF">B0T17DRAFT_611369</name>
</gene>
<dbReference type="AlphaFoldDB" id="A0AA40CDE6"/>
<accession>A0AA40CDE6</accession>
<reference evidence="3" key="1">
    <citation type="submission" date="2023-06" db="EMBL/GenBank/DDBJ databases">
        <title>Genome-scale phylogeny and comparative genomics of the fungal order Sordariales.</title>
        <authorList>
            <consortium name="Lawrence Berkeley National Laboratory"/>
            <person name="Hensen N."/>
            <person name="Bonometti L."/>
            <person name="Westerberg I."/>
            <person name="Brannstrom I.O."/>
            <person name="Guillou S."/>
            <person name="Cros-Aarteil S."/>
            <person name="Calhoun S."/>
            <person name="Haridas S."/>
            <person name="Kuo A."/>
            <person name="Mondo S."/>
            <person name="Pangilinan J."/>
            <person name="Riley R."/>
            <person name="LaButti K."/>
            <person name="Andreopoulos B."/>
            <person name="Lipzen A."/>
            <person name="Chen C."/>
            <person name="Yanf M."/>
            <person name="Daum C."/>
            <person name="Ng V."/>
            <person name="Clum A."/>
            <person name="Steindorff A."/>
            <person name="Ohm R."/>
            <person name="Martin F."/>
            <person name="Silar P."/>
            <person name="Natvig D."/>
            <person name="Lalanne C."/>
            <person name="Gautier V."/>
            <person name="Ament-velasquez S.L."/>
            <person name="Kruys A."/>
            <person name="Hutchinson M.I."/>
            <person name="Powell A.J."/>
            <person name="Barry K."/>
            <person name="Miller A.N."/>
            <person name="Grigoriev I.V."/>
            <person name="Debuchy R."/>
            <person name="Gladieux P."/>
            <person name="Thoren M.H."/>
            <person name="Johannesson H."/>
        </authorList>
    </citation>
    <scope>NUCLEOTIDE SEQUENCE</scope>
    <source>
        <strain evidence="3">SMH3391-2</strain>
    </source>
</reference>
<evidence type="ECO:0000256" key="1">
    <source>
        <dbReference type="SAM" id="Coils"/>
    </source>
</evidence>
<organism evidence="3 4">
    <name type="scientific">Bombardia bombarda</name>
    <dbReference type="NCBI Taxonomy" id="252184"/>
    <lineage>
        <taxon>Eukaryota</taxon>
        <taxon>Fungi</taxon>
        <taxon>Dikarya</taxon>
        <taxon>Ascomycota</taxon>
        <taxon>Pezizomycotina</taxon>
        <taxon>Sordariomycetes</taxon>
        <taxon>Sordariomycetidae</taxon>
        <taxon>Sordariales</taxon>
        <taxon>Lasiosphaeriaceae</taxon>
        <taxon>Bombardia</taxon>
    </lineage>
</organism>
<feature type="region of interest" description="Disordered" evidence="2">
    <location>
        <begin position="1"/>
        <end position="27"/>
    </location>
</feature>
<feature type="region of interest" description="Disordered" evidence="2">
    <location>
        <begin position="274"/>
        <end position="368"/>
    </location>
</feature>
<dbReference type="Proteomes" id="UP001174934">
    <property type="component" value="Unassembled WGS sequence"/>
</dbReference>
<feature type="compositionally biased region" description="Basic and acidic residues" evidence="2">
    <location>
        <begin position="359"/>
        <end position="368"/>
    </location>
</feature>
<proteinExistence type="predicted"/>
<keyword evidence="1" id="KW-0175">Coiled coil</keyword>
<feature type="region of interest" description="Disordered" evidence="2">
    <location>
        <begin position="232"/>
        <end position="252"/>
    </location>
</feature>
<name>A0AA40CDE6_9PEZI</name>
<feature type="coiled-coil region" evidence="1">
    <location>
        <begin position="377"/>
        <end position="404"/>
    </location>
</feature>
<protein>
    <submittedName>
        <fullName evidence="3">Uncharacterized protein</fullName>
    </submittedName>
</protein>
<evidence type="ECO:0000313" key="4">
    <source>
        <dbReference type="Proteomes" id="UP001174934"/>
    </source>
</evidence>